<evidence type="ECO:0000313" key="2">
    <source>
        <dbReference type="EMBL" id="SNR85709.1"/>
    </source>
</evidence>
<evidence type="ECO:0000256" key="1">
    <source>
        <dbReference type="SAM" id="MobiDB-lite"/>
    </source>
</evidence>
<keyword evidence="3" id="KW-1185">Reference proteome</keyword>
<feature type="compositionally biased region" description="Low complexity" evidence="1">
    <location>
        <begin position="236"/>
        <end position="251"/>
    </location>
</feature>
<feature type="region of interest" description="Disordered" evidence="1">
    <location>
        <begin position="221"/>
        <end position="251"/>
    </location>
</feature>
<reference evidence="3" key="1">
    <citation type="submission" date="2017-06" db="EMBL/GenBank/DDBJ databases">
        <authorList>
            <person name="Varghese N."/>
            <person name="Submissions S."/>
        </authorList>
    </citation>
    <scope>NUCLEOTIDE SEQUENCE [LARGE SCALE GENOMIC DNA]</scope>
    <source>
        <strain evidence="3">DSM 44485</strain>
    </source>
</reference>
<proteinExistence type="predicted"/>
<organism evidence="2 3">
    <name type="scientific">Actinomadura mexicana</name>
    <dbReference type="NCBI Taxonomy" id="134959"/>
    <lineage>
        <taxon>Bacteria</taxon>
        <taxon>Bacillati</taxon>
        <taxon>Actinomycetota</taxon>
        <taxon>Actinomycetes</taxon>
        <taxon>Streptosporangiales</taxon>
        <taxon>Thermomonosporaceae</taxon>
        <taxon>Actinomadura</taxon>
    </lineage>
</organism>
<accession>A0A238ZR81</accession>
<gene>
    <name evidence="2" type="ORF">SAMN06265355_107444</name>
</gene>
<sequence length="317" mass="31882">MDSAMTASPAVPSSAPTIAAMIGVLNRGKAARRTDSPASAASVRKAVSPARAASERKAVLPGRAVSAGTVVSPASGASARKAGSLVRAGSAVKAGSLVRAGSAVKAGSLVRVASAVKAGSPGRAVSAERAVRAANVVKAGSPGRVTTARRGVSLVRAASVATAAPLTTVRLVRARAAAGPVGKGAQADSKGVAARVSVAPRDVRRIVRSRAVAMSATSVVRAGGGSKASAKDVQESATSRSRGAAGRGALRTANAPMGRLAIAGTGRRGTRSASVRRRSMTIRCCPTTSPATSWTRRPARSCARCRRNWRRRSPVTW</sequence>
<name>A0A238ZR81_9ACTN</name>
<protein>
    <submittedName>
        <fullName evidence="2">Uncharacterized protein</fullName>
    </submittedName>
</protein>
<dbReference type="EMBL" id="FZNP01000007">
    <property type="protein sequence ID" value="SNR85709.1"/>
    <property type="molecule type" value="Genomic_DNA"/>
</dbReference>
<dbReference type="Proteomes" id="UP000198420">
    <property type="component" value="Unassembled WGS sequence"/>
</dbReference>
<dbReference type="AlphaFoldDB" id="A0A238ZR81"/>
<evidence type="ECO:0000313" key="3">
    <source>
        <dbReference type="Proteomes" id="UP000198420"/>
    </source>
</evidence>
<feature type="region of interest" description="Disordered" evidence="1">
    <location>
        <begin position="31"/>
        <end position="57"/>
    </location>
</feature>